<sequence length="289" mass="31860">MPSPDLDAAAQFVAANARVLERRLFDRRFGDGPAAPLRDAVAAYRNPDGGFAHGIEPDARTPHSQPLGIESALRILHEGDAWDDDMVSGALGWLAEHEADPAGVTFVLPSVEGWPHAPWWVPDEGLPPSLITTGLIAATLHARGVDHPWLDRATDWLFQRAEQLDGGHPYEVRGTLTFLQQAPDRVRAEQIVAERIASLLATEEYVALDPDAPGEVHGPLEYAPRPDSLARPLFDDAVIERHLDHLVAAQRDDGSWTFNWLAWSPAAEREWNGVMTVERLSQLKTNGRL</sequence>
<proteinExistence type="predicted"/>
<protein>
    <submittedName>
        <fullName evidence="1">Uncharacterized protein</fullName>
    </submittedName>
</protein>
<dbReference type="SUPFAM" id="SSF48239">
    <property type="entry name" value="Terpenoid cyclases/Protein prenyltransferases"/>
    <property type="match status" value="1"/>
</dbReference>
<dbReference type="EMBL" id="CADCVT010000323">
    <property type="protein sequence ID" value="CAA9521568.1"/>
    <property type="molecule type" value="Genomic_DNA"/>
</dbReference>
<gene>
    <name evidence="1" type="ORF">AVDCRST_MAG85-2928</name>
</gene>
<name>A0A6J4TGK8_9ACTN</name>
<organism evidence="1">
    <name type="scientific">uncultured Solirubrobacteraceae bacterium</name>
    <dbReference type="NCBI Taxonomy" id="1162706"/>
    <lineage>
        <taxon>Bacteria</taxon>
        <taxon>Bacillati</taxon>
        <taxon>Actinomycetota</taxon>
        <taxon>Thermoleophilia</taxon>
        <taxon>Solirubrobacterales</taxon>
        <taxon>Solirubrobacteraceae</taxon>
        <taxon>environmental samples</taxon>
    </lineage>
</organism>
<accession>A0A6J4TGK8</accession>
<dbReference type="InterPro" id="IPR008930">
    <property type="entry name" value="Terpenoid_cyclase/PrenylTrfase"/>
</dbReference>
<evidence type="ECO:0000313" key="1">
    <source>
        <dbReference type="EMBL" id="CAA9521568.1"/>
    </source>
</evidence>
<dbReference type="AlphaFoldDB" id="A0A6J4TGK8"/>
<reference evidence="1" key="1">
    <citation type="submission" date="2020-02" db="EMBL/GenBank/DDBJ databases">
        <authorList>
            <person name="Meier V. D."/>
        </authorList>
    </citation>
    <scope>NUCLEOTIDE SEQUENCE</scope>
    <source>
        <strain evidence="1">AVDCRST_MAG85</strain>
    </source>
</reference>